<evidence type="ECO:0000313" key="2">
    <source>
        <dbReference type="EMBL" id="OAV85401.1"/>
    </source>
</evidence>
<proteinExistence type="predicted"/>
<organism evidence="2">
    <name type="scientific">Puccinia triticina (isolate 1-1 / race 1 (BBBD))</name>
    <name type="common">Brown leaf rust fungus</name>
    <dbReference type="NCBI Taxonomy" id="630390"/>
    <lineage>
        <taxon>Eukaryota</taxon>
        <taxon>Fungi</taxon>
        <taxon>Dikarya</taxon>
        <taxon>Basidiomycota</taxon>
        <taxon>Pucciniomycotina</taxon>
        <taxon>Pucciniomycetes</taxon>
        <taxon>Pucciniales</taxon>
        <taxon>Pucciniaceae</taxon>
        <taxon>Puccinia</taxon>
    </lineage>
</organism>
<reference evidence="2" key="2">
    <citation type="submission" date="2016-05" db="EMBL/GenBank/DDBJ databases">
        <title>Comparative analysis highlights variable genome content of wheat rusts and divergence of the mating loci.</title>
        <authorList>
            <person name="Cuomo C.A."/>
            <person name="Bakkeren G."/>
            <person name="Szabo L."/>
            <person name="Khalil H."/>
            <person name="Joly D."/>
            <person name="Goldberg J."/>
            <person name="Young S."/>
            <person name="Zeng Q."/>
            <person name="Fellers J."/>
        </authorList>
    </citation>
    <scope>NUCLEOTIDE SEQUENCE [LARGE SCALE GENOMIC DNA]</scope>
    <source>
        <strain evidence="2">1-1 BBBD Race 1</strain>
    </source>
</reference>
<name>A0A180FYC0_PUCT1</name>
<gene>
    <name evidence="2" type="ORF">PTTG_30548</name>
</gene>
<feature type="region of interest" description="Disordered" evidence="1">
    <location>
        <begin position="24"/>
        <end position="51"/>
    </location>
</feature>
<evidence type="ECO:0000313" key="4">
    <source>
        <dbReference type="Proteomes" id="UP000005240"/>
    </source>
</evidence>
<sequence>MVTYLLALRLSTVPVHNIEQPVAYQQQQQQQAAADVGAMGDNEPGADGGPQ</sequence>
<feature type="compositionally biased region" description="Low complexity" evidence="1">
    <location>
        <begin position="25"/>
        <end position="34"/>
    </location>
</feature>
<dbReference type="EnsemblFungi" id="PTTG_30548-t43_1">
    <property type="protein sequence ID" value="PTTG_30548-t43_1-p1"/>
    <property type="gene ID" value="PTTG_30548"/>
</dbReference>
<accession>A0A180FYC0</accession>
<reference evidence="2" key="1">
    <citation type="submission" date="2009-11" db="EMBL/GenBank/DDBJ databases">
        <authorList>
            <consortium name="The Broad Institute Genome Sequencing Platform"/>
            <person name="Ward D."/>
            <person name="Feldgarden M."/>
            <person name="Earl A."/>
            <person name="Young S.K."/>
            <person name="Zeng Q."/>
            <person name="Koehrsen M."/>
            <person name="Alvarado L."/>
            <person name="Berlin A."/>
            <person name="Bochicchio J."/>
            <person name="Borenstein D."/>
            <person name="Chapman S.B."/>
            <person name="Chen Z."/>
            <person name="Engels R."/>
            <person name="Freedman E."/>
            <person name="Gellesch M."/>
            <person name="Goldberg J."/>
            <person name="Griggs A."/>
            <person name="Gujja S."/>
            <person name="Heilman E."/>
            <person name="Heiman D."/>
            <person name="Hepburn T."/>
            <person name="Howarth C."/>
            <person name="Jen D."/>
            <person name="Larson L."/>
            <person name="Lewis B."/>
            <person name="Mehta T."/>
            <person name="Park D."/>
            <person name="Pearson M."/>
            <person name="Roberts A."/>
            <person name="Saif S."/>
            <person name="Shea T."/>
            <person name="Shenoy N."/>
            <person name="Sisk P."/>
            <person name="Stolte C."/>
            <person name="Sykes S."/>
            <person name="Thomson T."/>
            <person name="Walk T."/>
            <person name="White J."/>
            <person name="Yandava C."/>
            <person name="Izard J."/>
            <person name="Baranova O.V."/>
            <person name="Blanton J.M."/>
            <person name="Tanner A.C."/>
            <person name="Dewhirst F.E."/>
            <person name="Haas B."/>
            <person name="Nusbaum C."/>
            <person name="Birren B."/>
        </authorList>
    </citation>
    <scope>NUCLEOTIDE SEQUENCE [LARGE SCALE GENOMIC DNA]</scope>
    <source>
        <strain evidence="2">1-1 BBBD Race 1</strain>
    </source>
</reference>
<dbReference type="EMBL" id="ADAS02004509">
    <property type="protein sequence ID" value="OAV85401.1"/>
    <property type="molecule type" value="Genomic_DNA"/>
</dbReference>
<dbReference type="VEuPathDB" id="FungiDB:PTTG_30548"/>
<reference evidence="3 4" key="3">
    <citation type="journal article" date="2017" name="G3 (Bethesda)">
        <title>Comparative analysis highlights variable genome content of wheat rusts and divergence of the mating loci.</title>
        <authorList>
            <person name="Cuomo C.A."/>
            <person name="Bakkeren G."/>
            <person name="Khalil H.B."/>
            <person name="Panwar V."/>
            <person name="Joly D."/>
            <person name="Linning R."/>
            <person name="Sakthikumar S."/>
            <person name="Song X."/>
            <person name="Adiconis X."/>
            <person name="Fan L."/>
            <person name="Goldberg J.M."/>
            <person name="Levin J.Z."/>
            <person name="Young S."/>
            <person name="Zeng Q."/>
            <person name="Anikster Y."/>
            <person name="Bruce M."/>
            <person name="Wang M."/>
            <person name="Yin C."/>
            <person name="McCallum B."/>
            <person name="Szabo L.J."/>
            <person name="Hulbert S."/>
            <person name="Chen X."/>
            <person name="Fellers J.P."/>
        </authorList>
    </citation>
    <scope>NUCLEOTIDE SEQUENCE</scope>
    <source>
        <strain evidence="4">Isolate 1-1 / race 1 (BBBD)</strain>
        <strain evidence="3">isolate 1-1 / race 1 (BBBD)</strain>
    </source>
</reference>
<keyword evidence="4" id="KW-1185">Reference proteome</keyword>
<feature type="non-terminal residue" evidence="2">
    <location>
        <position position="51"/>
    </location>
</feature>
<protein>
    <submittedName>
        <fullName evidence="2 3">Uncharacterized protein</fullName>
    </submittedName>
</protein>
<evidence type="ECO:0000313" key="3">
    <source>
        <dbReference type="EnsemblFungi" id="PTTG_30548-t43_1-p1"/>
    </source>
</evidence>
<dbReference type="AlphaFoldDB" id="A0A180FYC0"/>
<evidence type="ECO:0000256" key="1">
    <source>
        <dbReference type="SAM" id="MobiDB-lite"/>
    </source>
</evidence>
<reference evidence="3" key="4">
    <citation type="submission" date="2025-05" db="UniProtKB">
        <authorList>
            <consortium name="EnsemblFungi"/>
        </authorList>
    </citation>
    <scope>IDENTIFICATION</scope>
    <source>
        <strain evidence="3">isolate 1-1 / race 1 (BBBD)</strain>
    </source>
</reference>
<dbReference type="Proteomes" id="UP000005240">
    <property type="component" value="Unassembled WGS sequence"/>
</dbReference>